<reference evidence="2 3" key="1">
    <citation type="journal article" date="2017" name="BMC Genomics">
        <title>Comparative genomic and phylogenomic analyses of the Bifidobacteriaceae family.</title>
        <authorList>
            <person name="Lugli G.A."/>
            <person name="Milani C."/>
            <person name="Turroni F."/>
            <person name="Duranti S."/>
            <person name="Mancabelli L."/>
            <person name="Mangifesta M."/>
            <person name="Ferrario C."/>
            <person name="Modesto M."/>
            <person name="Mattarelli P."/>
            <person name="Jiri K."/>
            <person name="van Sinderen D."/>
            <person name="Ventura M."/>
        </authorList>
    </citation>
    <scope>NUCLEOTIDE SEQUENCE [LARGE SCALE GENOMIC DNA]</scope>
    <source>
        <strain evidence="2 3">DSM 24744</strain>
    </source>
</reference>
<accession>A0A261ESK9</accession>
<organism evidence="2 3">
    <name type="scientific">Pseudoscardovia suis</name>
    <dbReference type="NCBI Taxonomy" id="987063"/>
    <lineage>
        <taxon>Bacteria</taxon>
        <taxon>Bacillati</taxon>
        <taxon>Actinomycetota</taxon>
        <taxon>Actinomycetes</taxon>
        <taxon>Bifidobacteriales</taxon>
        <taxon>Bifidobacteriaceae</taxon>
        <taxon>Pseudoscardovia</taxon>
    </lineage>
</organism>
<proteinExistence type="predicted"/>
<comment type="caution">
    <text evidence="2">The sequence shown here is derived from an EMBL/GenBank/DDBJ whole genome shotgun (WGS) entry which is preliminary data.</text>
</comment>
<feature type="compositionally biased region" description="Polar residues" evidence="1">
    <location>
        <begin position="1"/>
        <end position="11"/>
    </location>
</feature>
<gene>
    <name evidence="2" type="ORF">PSSU_1470</name>
</gene>
<evidence type="ECO:0000313" key="2">
    <source>
        <dbReference type="EMBL" id="OZG49646.1"/>
    </source>
</evidence>
<dbReference type="RefSeq" id="WP_420848428.1">
    <property type="nucleotide sequence ID" value="NZ_MWWQ01000014.1"/>
</dbReference>
<protein>
    <recommendedName>
        <fullName evidence="4">SPOR domain-containing protein</fullName>
    </recommendedName>
</protein>
<evidence type="ECO:0000313" key="3">
    <source>
        <dbReference type="Proteomes" id="UP000216454"/>
    </source>
</evidence>
<feature type="region of interest" description="Disordered" evidence="1">
    <location>
        <begin position="51"/>
        <end position="80"/>
    </location>
</feature>
<dbReference type="Proteomes" id="UP000216454">
    <property type="component" value="Unassembled WGS sequence"/>
</dbReference>
<sequence length="80" mass="9319">MAHQWFFNTKTGKPELGPQSPANVRLGPYRTREDALRAWEIVHNRNCKWDRDDERWNSWSPAHSDSQDGRGSDENADEGH</sequence>
<evidence type="ECO:0008006" key="4">
    <source>
        <dbReference type="Google" id="ProtNLM"/>
    </source>
</evidence>
<evidence type="ECO:0000256" key="1">
    <source>
        <dbReference type="SAM" id="MobiDB-lite"/>
    </source>
</evidence>
<keyword evidence="3" id="KW-1185">Reference proteome</keyword>
<dbReference type="AlphaFoldDB" id="A0A261ESK9"/>
<feature type="compositionally biased region" description="Basic and acidic residues" evidence="1">
    <location>
        <begin position="65"/>
        <end position="80"/>
    </location>
</feature>
<feature type="region of interest" description="Disordered" evidence="1">
    <location>
        <begin position="1"/>
        <end position="26"/>
    </location>
</feature>
<name>A0A261ESK9_9BIFI</name>
<dbReference type="EMBL" id="MWWQ01000014">
    <property type="protein sequence ID" value="OZG49646.1"/>
    <property type="molecule type" value="Genomic_DNA"/>
</dbReference>